<accession>A0A8J2PUP6</accession>
<evidence type="ECO:0000256" key="1">
    <source>
        <dbReference type="SAM" id="MobiDB-lite"/>
    </source>
</evidence>
<protein>
    <submittedName>
        <fullName evidence="2">Uncharacterized protein</fullName>
    </submittedName>
</protein>
<evidence type="ECO:0000313" key="2">
    <source>
        <dbReference type="EMBL" id="CAG7833639.1"/>
    </source>
</evidence>
<reference evidence="2" key="1">
    <citation type="submission" date="2021-06" db="EMBL/GenBank/DDBJ databases">
        <authorList>
            <person name="Hodson N. C."/>
            <person name="Mongue J. A."/>
            <person name="Jaron S. K."/>
        </authorList>
    </citation>
    <scope>NUCLEOTIDE SEQUENCE</scope>
</reference>
<proteinExistence type="predicted"/>
<feature type="region of interest" description="Disordered" evidence="1">
    <location>
        <begin position="42"/>
        <end position="82"/>
    </location>
</feature>
<feature type="compositionally biased region" description="Polar residues" evidence="1">
    <location>
        <begin position="64"/>
        <end position="82"/>
    </location>
</feature>
<gene>
    <name evidence="2" type="ORF">AFUS01_LOCUS43241</name>
</gene>
<feature type="compositionally biased region" description="Low complexity" evidence="1">
    <location>
        <begin position="46"/>
        <end position="57"/>
    </location>
</feature>
<dbReference type="EMBL" id="CAJVCH010569965">
    <property type="protein sequence ID" value="CAG7833639.1"/>
    <property type="molecule type" value="Genomic_DNA"/>
</dbReference>
<dbReference type="Proteomes" id="UP000708208">
    <property type="component" value="Unassembled WGS sequence"/>
</dbReference>
<organism evidence="2 3">
    <name type="scientific">Allacma fusca</name>
    <dbReference type="NCBI Taxonomy" id="39272"/>
    <lineage>
        <taxon>Eukaryota</taxon>
        <taxon>Metazoa</taxon>
        <taxon>Ecdysozoa</taxon>
        <taxon>Arthropoda</taxon>
        <taxon>Hexapoda</taxon>
        <taxon>Collembola</taxon>
        <taxon>Symphypleona</taxon>
        <taxon>Sminthuridae</taxon>
        <taxon>Allacma</taxon>
    </lineage>
</organism>
<comment type="caution">
    <text evidence="2">The sequence shown here is derived from an EMBL/GenBank/DDBJ whole genome shotgun (WGS) entry which is preliminary data.</text>
</comment>
<sequence>MASLRRIPVLIQTSQCFFLGNISNPQLRLAHSNGWTRFMTTRGCATSSSNPNTSSFSFDDKSAKNSASSPTTPDRSSSKSPL</sequence>
<keyword evidence="3" id="KW-1185">Reference proteome</keyword>
<dbReference type="AlphaFoldDB" id="A0A8J2PUP6"/>
<evidence type="ECO:0000313" key="3">
    <source>
        <dbReference type="Proteomes" id="UP000708208"/>
    </source>
</evidence>
<name>A0A8J2PUP6_9HEXA</name>